<name>A0A8S1J0F5_9CHLO</name>
<evidence type="ECO:0000256" key="15">
    <source>
        <dbReference type="ARBA" id="ARBA00034078"/>
    </source>
</evidence>
<feature type="binding site" evidence="20">
    <location>
        <position position="753"/>
    </location>
    <ligand>
        <name>Mo-molybdopterin</name>
        <dbReference type="ChEBI" id="CHEBI:71302"/>
    </ligand>
    <ligandPart>
        <name>Mo</name>
        <dbReference type="ChEBI" id="CHEBI:28685"/>
    </ligandPart>
</feature>
<dbReference type="GO" id="GO:0005506">
    <property type="term" value="F:iron ion binding"/>
    <property type="evidence" value="ECO:0007669"/>
    <property type="project" value="InterPro"/>
</dbReference>
<comment type="subcellular location">
    <subcellularLocation>
        <location evidence="2">Peroxisome</location>
    </subcellularLocation>
</comment>
<comment type="catalytic activity">
    <reaction evidence="17">
        <text>hypoxanthine + NAD(+) + H2O = xanthine + NADH + H(+)</text>
        <dbReference type="Rhea" id="RHEA:24670"/>
        <dbReference type="ChEBI" id="CHEBI:15377"/>
        <dbReference type="ChEBI" id="CHEBI:15378"/>
        <dbReference type="ChEBI" id="CHEBI:17368"/>
        <dbReference type="ChEBI" id="CHEBI:17712"/>
        <dbReference type="ChEBI" id="CHEBI:57540"/>
        <dbReference type="ChEBI" id="CHEBI:57945"/>
        <dbReference type="EC" id="1.17.1.4"/>
    </reaction>
</comment>
<dbReference type="Pfam" id="PF00941">
    <property type="entry name" value="FAD_binding_5"/>
    <property type="match status" value="1"/>
</dbReference>
<dbReference type="Gene3D" id="3.30.365.10">
    <property type="entry name" value="Aldehyde oxidase/xanthine dehydrogenase, molybdopterin binding domain"/>
    <property type="match status" value="4"/>
</dbReference>
<dbReference type="FunFam" id="3.30.465.10:FF:000004">
    <property type="entry name" value="Xanthine dehydrogenase/oxidase"/>
    <property type="match status" value="1"/>
</dbReference>
<evidence type="ECO:0000256" key="2">
    <source>
        <dbReference type="ARBA" id="ARBA00004275"/>
    </source>
</evidence>
<feature type="binding site" evidence="20">
    <location>
        <position position="76"/>
    </location>
    <ligand>
        <name>[2Fe-2S] cluster</name>
        <dbReference type="ChEBI" id="CHEBI:190135"/>
        <label>2</label>
    </ligand>
</feature>
<evidence type="ECO:0000256" key="6">
    <source>
        <dbReference type="ARBA" id="ARBA00022630"/>
    </source>
</evidence>
<comment type="cofactor">
    <cofactor evidence="15">
        <name>[2Fe-2S] cluster</name>
        <dbReference type="ChEBI" id="CHEBI:190135"/>
    </cofactor>
</comment>
<keyword evidence="6" id="KW-0285">Flavoprotein</keyword>
<dbReference type="Gene3D" id="3.30.390.50">
    <property type="entry name" value="CO dehydrogenase flavoprotein, C-terminal domain"/>
    <property type="match status" value="1"/>
</dbReference>
<dbReference type="InterPro" id="IPR008274">
    <property type="entry name" value="AldOxase/xan_DH_MoCoBD1"/>
</dbReference>
<dbReference type="PANTHER" id="PTHR45444:SF3">
    <property type="entry name" value="XANTHINE DEHYDROGENASE"/>
    <property type="match status" value="1"/>
</dbReference>
<dbReference type="InterPro" id="IPR036683">
    <property type="entry name" value="CO_DH_flav_C_dom_sf"/>
</dbReference>
<dbReference type="PROSITE" id="PS51387">
    <property type="entry name" value="FAD_PCMH"/>
    <property type="match status" value="1"/>
</dbReference>
<gene>
    <name evidence="22" type="ORF">OSTQU699_LOCUS6267</name>
</gene>
<dbReference type="InterPro" id="IPR000674">
    <property type="entry name" value="Ald_Oxase/Xan_DH_a/b"/>
</dbReference>
<keyword evidence="8 20" id="KW-0479">Metal-binding</keyword>
<dbReference type="PIRSF" id="PIRSF000127">
    <property type="entry name" value="Xanthine_DH"/>
    <property type="match status" value="1"/>
</dbReference>
<dbReference type="Pfam" id="PF02738">
    <property type="entry name" value="MoCoBD_1"/>
    <property type="match status" value="1"/>
</dbReference>
<proteinExistence type="inferred from homology"/>
<dbReference type="InterPro" id="IPR036856">
    <property type="entry name" value="Ald_Oxase/Xan_DH_a/b_sf"/>
</dbReference>
<dbReference type="SUPFAM" id="SSF47741">
    <property type="entry name" value="CO dehydrogenase ISP C-domain like"/>
    <property type="match status" value="1"/>
</dbReference>
<feature type="binding site" evidence="19">
    <location>
        <position position="363"/>
    </location>
    <ligand>
        <name>FAD</name>
        <dbReference type="ChEBI" id="CHEBI:57692"/>
    </ligand>
</feature>
<dbReference type="Gene3D" id="3.30.43.10">
    <property type="entry name" value="Uridine Diphospho-n-acetylenolpyruvylglucosamine Reductase, domain 2"/>
    <property type="match status" value="1"/>
</dbReference>
<dbReference type="GO" id="GO:0071949">
    <property type="term" value="F:FAD binding"/>
    <property type="evidence" value="ECO:0007669"/>
    <property type="project" value="InterPro"/>
</dbReference>
<evidence type="ECO:0000256" key="19">
    <source>
        <dbReference type="PIRSR" id="PIRSR000127-2"/>
    </source>
</evidence>
<feature type="binding site" evidence="20">
    <location>
        <position position="722"/>
    </location>
    <ligand>
        <name>Mo-molybdopterin</name>
        <dbReference type="ChEBI" id="CHEBI:71302"/>
    </ligand>
    <ligandPart>
        <name>Mo</name>
        <dbReference type="ChEBI" id="CHEBI:28685"/>
    </ligandPart>
</feature>
<dbReference type="SUPFAM" id="SSF55447">
    <property type="entry name" value="CO dehydrogenase flavoprotein C-terminal domain-like"/>
    <property type="match status" value="1"/>
</dbReference>
<dbReference type="Pfam" id="PF20256">
    <property type="entry name" value="MoCoBD_2"/>
    <property type="match status" value="1"/>
</dbReference>
<dbReference type="FunFam" id="3.30.43.10:FF:000001">
    <property type="entry name" value="Xanthine dehydrogenase/oxidase"/>
    <property type="match status" value="1"/>
</dbReference>
<accession>A0A8S1J0F5</accession>
<feature type="binding site" evidence="20">
    <location>
        <position position="41"/>
    </location>
    <ligand>
        <name>[2Fe-2S] cluster</name>
        <dbReference type="ChEBI" id="CHEBI:190135"/>
        <label>2</label>
    </ligand>
</feature>
<feature type="active site" description="Proton acceptor" evidence="18">
    <location>
        <position position="1220"/>
    </location>
</feature>
<evidence type="ECO:0000256" key="14">
    <source>
        <dbReference type="ARBA" id="ARBA00023140"/>
    </source>
</evidence>
<dbReference type="FunFam" id="3.30.365.10:FF:000003">
    <property type="entry name" value="Aldehyde oxidase 1"/>
    <property type="match status" value="1"/>
</dbReference>
<keyword evidence="7 20" id="KW-0001">2Fe-2S</keyword>
<keyword evidence="23" id="KW-1185">Reference proteome</keyword>
<dbReference type="EMBL" id="CAJHUC010001378">
    <property type="protein sequence ID" value="CAD7700908.1"/>
    <property type="molecule type" value="Genomic_DNA"/>
</dbReference>
<keyword evidence="14" id="KW-0576">Peroxisome</keyword>
<dbReference type="Pfam" id="PF01799">
    <property type="entry name" value="Fer2_2"/>
    <property type="match status" value="1"/>
</dbReference>
<dbReference type="AlphaFoldDB" id="A0A8S1J0F5"/>
<dbReference type="SMART" id="SM01092">
    <property type="entry name" value="CO_deh_flav_C"/>
    <property type="match status" value="1"/>
</dbReference>
<evidence type="ECO:0000256" key="13">
    <source>
        <dbReference type="ARBA" id="ARBA00023027"/>
    </source>
</evidence>
<evidence type="ECO:0000256" key="20">
    <source>
        <dbReference type="PIRSR" id="PIRSR000127-3"/>
    </source>
</evidence>
<evidence type="ECO:0000256" key="4">
    <source>
        <dbReference type="ARBA" id="ARBA00013123"/>
    </source>
</evidence>
<keyword evidence="10" id="KW-0560">Oxidoreductase</keyword>
<feature type="binding site" evidence="19">
    <location>
        <position position="757"/>
    </location>
    <ligand>
        <name>substrate</name>
    </ligand>
</feature>
<feature type="binding site" evidence="20">
    <location>
        <position position="1034"/>
    </location>
    <ligand>
        <name>Mo-molybdopterin</name>
        <dbReference type="ChEBI" id="CHEBI:71302"/>
    </ligand>
    <ligandPart>
        <name>Mo</name>
        <dbReference type="ChEBI" id="CHEBI:28685"/>
    </ligandPart>
</feature>
<dbReference type="EC" id="1.17.1.4" evidence="4"/>
<dbReference type="InterPro" id="IPR005107">
    <property type="entry name" value="CO_DH_flav_C"/>
</dbReference>
<dbReference type="InterPro" id="IPR037165">
    <property type="entry name" value="AldOxase/xan_DH_Mopterin-bd_sf"/>
</dbReference>
<dbReference type="SUPFAM" id="SSF56176">
    <property type="entry name" value="FAD-binding/transporter-associated domain-like"/>
    <property type="match status" value="1"/>
</dbReference>
<dbReference type="Gene3D" id="3.90.1170.50">
    <property type="entry name" value="Aldehyde oxidase/xanthine dehydrogenase, a/b hammerhead"/>
    <property type="match status" value="1"/>
</dbReference>
<evidence type="ECO:0000256" key="17">
    <source>
        <dbReference type="ARBA" id="ARBA00049517"/>
    </source>
</evidence>
<dbReference type="Pfam" id="PF01315">
    <property type="entry name" value="Ald_Xan_dh_C"/>
    <property type="match status" value="1"/>
</dbReference>
<evidence type="ECO:0000256" key="16">
    <source>
        <dbReference type="ARBA" id="ARBA00049017"/>
    </source>
</evidence>
<dbReference type="FunFam" id="3.30.365.10:FF:000001">
    <property type="entry name" value="Xanthine dehydrogenase oxidase"/>
    <property type="match status" value="1"/>
</dbReference>
<comment type="cofactor">
    <cofactor evidence="20">
        <name>Mo-molybdopterin</name>
        <dbReference type="ChEBI" id="CHEBI:71302"/>
    </cofactor>
    <text evidence="20">Binds 1 Mo-molybdopterin (Mo-MPT) cofactor per subunit.</text>
</comment>
<dbReference type="FunFam" id="3.30.365.10:FF:000002">
    <property type="entry name" value="Xanthine dehydrogenase oxidase"/>
    <property type="match status" value="1"/>
</dbReference>
<feature type="binding site" evidence="19">
    <location>
        <position position="869"/>
    </location>
    <ligand>
        <name>substrate</name>
    </ligand>
</feature>
<dbReference type="SUPFAM" id="SSF54665">
    <property type="entry name" value="CO dehydrogenase molybdoprotein N-domain-like"/>
    <property type="match status" value="1"/>
</dbReference>
<dbReference type="Pfam" id="PF03450">
    <property type="entry name" value="CO_deh_flav_C"/>
    <property type="match status" value="1"/>
</dbReference>
<evidence type="ECO:0000256" key="9">
    <source>
        <dbReference type="ARBA" id="ARBA00022827"/>
    </source>
</evidence>
<feature type="binding site" evidence="20">
    <location>
        <position position="867"/>
    </location>
    <ligand>
        <name>Mo-molybdopterin</name>
        <dbReference type="ChEBI" id="CHEBI:71302"/>
    </ligand>
    <ligandPart>
        <name>Mo</name>
        <dbReference type="ChEBI" id="CHEBI:28685"/>
    </ligandPart>
</feature>
<dbReference type="OrthoDB" id="8300278at2759"/>
<evidence type="ECO:0000256" key="5">
    <source>
        <dbReference type="ARBA" id="ARBA00022505"/>
    </source>
</evidence>
<evidence type="ECO:0000256" key="8">
    <source>
        <dbReference type="ARBA" id="ARBA00022723"/>
    </source>
</evidence>
<dbReference type="Proteomes" id="UP000708148">
    <property type="component" value="Unassembled WGS sequence"/>
</dbReference>
<dbReference type="Gene3D" id="1.10.150.120">
    <property type="entry name" value="[2Fe-2S]-binding domain"/>
    <property type="match status" value="1"/>
</dbReference>
<dbReference type="SUPFAM" id="SSF56003">
    <property type="entry name" value="Molybdenum cofactor-binding domain"/>
    <property type="match status" value="1"/>
</dbReference>
<dbReference type="Gene3D" id="3.30.465.10">
    <property type="match status" value="1"/>
</dbReference>
<evidence type="ECO:0000256" key="12">
    <source>
        <dbReference type="ARBA" id="ARBA00023014"/>
    </source>
</evidence>
<dbReference type="InterPro" id="IPR016167">
    <property type="entry name" value="FAD-bd_PCMH_sub1"/>
</dbReference>
<evidence type="ECO:0000259" key="21">
    <source>
        <dbReference type="PROSITE" id="PS51387"/>
    </source>
</evidence>
<dbReference type="InterPro" id="IPR016169">
    <property type="entry name" value="FAD-bd_PCMH_sub2"/>
</dbReference>
<evidence type="ECO:0000256" key="10">
    <source>
        <dbReference type="ARBA" id="ARBA00023002"/>
    </source>
</evidence>
<dbReference type="GO" id="GO:0051537">
    <property type="term" value="F:2 iron, 2 sulfur cluster binding"/>
    <property type="evidence" value="ECO:0007669"/>
    <property type="project" value="UniProtKB-KW"/>
</dbReference>
<dbReference type="GO" id="GO:0004854">
    <property type="term" value="F:xanthine dehydrogenase activity"/>
    <property type="evidence" value="ECO:0007669"/>
    <property type="project" value="UniProtKB-EC"/>
</dbReference>
<keyword evidence="12 20" id="KW-0411">Iron-sulfur</keyword>
<evidence type="ECO:0000256" key="3">
    <source>
        <dbReference type="ARBA" id="ARBA00006849"/>
    </source>
</evidence>
<comment type="catalytic activity">
    <reaction evidence="16">
        <text>xanthine + NAD(+) + H2O = urate + NADH + H(+)</text>
        <dbReference type="Rhea" id="RHEA:16669"/>
        <dbReference type="ChEBI" id="CHEBI:15377"/>
        <dbReference type="ChEBI" id="CHEBI:15378"/>
        <dbReference type="ChEBI" id="CHEBI:17712"/>
        <dbReference type="ChEBI" id="CHEBI:17775"/>
        <dbReference type="ChEBI" id="CHEBI:57540"/>
        <dbReference type="ChEBI" id="CHEBI:57945"/>
        <dbReference type="EC" id="1.17.1.4"/>
    </reaction>
</comment>
<feature type="binding site" evidence="19">
    <location>
        <position position="381"/>
    </location>
    <ligand>
        <name>FAD</name>
        <dbReference type="ChEBI" id="CHEBI:57692"/>
    </ligand>
</feature>
<sequence>MQYAVEGMHVITVEGIGNARDGLHPVQERLSKAHGSQCGFCTPGFVMSMYSLLRNTRGSPTELQIEECLAGNLCRCTGYRPILDAFKGFAQPSATSYTRETIRSDGGLECANGHIKEAKGESGAMENGKLEASGVQICPTTGQPCSCTKPGPLCATSVKNGVEEGLMSSKEPIFPVELRKHVPASLALPGTTSTWHRPVTMPELLGLKAQHPSAKLVGGNTEVGIEMKFKHADYPVLIAVTHVPELKKMEVEDDGVRVGASCTLTQIYQLLSGLADEIPKYKLSAFEAICGQLRWFAGHQIRNVATLGGNIVTGSPISDLNPVLIASGAVFSIAAESSVDRKVPARAFFLGYRKVDLKPSEVLVDIFIPFTRRQEYVREFKQAHRREDDIAIVTAGMRVWLSDDFVVKEAGISYGGVAAKTVTASKVEQALVGCLWGKEAMKMALDAVKEEVCVPVGAPGGMAEFRNSLAASFLFKFFMRVSYDLEADSPAFKHTFGQDCQSAVEEFDRPPSCGTQYFAEPTSEFDIVGKPERHRSADVQVSGEAQYTDDIPVSGCLHAALVTSSKPHALIVSVDPSDALLVPGVHGYFDHKHVPGNNMWGPILHDEELFATEIVTCVGQVIGVIVGETQAIAQRAARLVSVEYDELPAILSIADAIEAESFFPSYRGQIDCGDVDKAFLDCDHEISGEFECGGQEHFYLEPQTCVVLPQENEELLMYASTQALYHHAETVAETLGIPINKVVCKTKRIGGGFGGKETRSEFLNAVTAVAAWSLRKPVRLCLDRDEDMKITGQRHAFIAKYRVGFNKDGRIIAVDLKCYSNAGNSLDLSPPIMDRCLSHSDCTYRIPNMRARGFLCKMNIPSNTAFRGFGGPQGMLFADMWLDRVALSLGKRPEEIREVNMYCEGELTHFGQPLESCQIRSCWEEVLSRSDYEMRKAKVQEFNSNSRFKKRGIAVTTTKFGIAFTLYLMNQAGALVHVYTDGSVLVTHGGVEMGQGLHTKMCQVAAQALGVPFETVHISETSTDKVANASPSAASQSSDLYGGAVMDACKQIADRLAPYRSQSPDAPFVEIVKKAYADRVDLSAHGFFITPDVTGWGGKRPFNYFCYGAACSEVELDVLTGDWHILRTDIVMDVGNPLNPAIDIGQVEGGFVQGMGWLCLEELVWGDKANAWVRPGHLQTCGPGTYKIPTANDIPIDFRVSLLRNAANPRAVHSSKAVGEPPFYLSASAFFALKDACYSARRAAGLEGWFDLKAPATPERLRLACGRTDVESLKEEL</sequence>
<dbReference type="InterPro" id="IPR036884">
    <property type="entry name" value="2Fe-2S-bd_dom_sf"/>
</dbReference>
<comment type="similarity">
    <text evidence="3">Belongs to the xanthine dehydrogenase family.</text>
</comment>
<feature type="domain" description="FAD-binding PCMH-type" evidence="21">
    <location>
        <begin position="188"/>
        <end position="373"/>
    </location>
</feature>
<keyword evidence="13" id="KW-0520">NAD</keyword>
<evidence type="ECO:0000313" key="23">
    <source>
        <dbReference type="Proteomes" id="UP000708148"/>
    </source>
</evidence>
<dbReference type="SMART" id="SM01008">
    <property type="entry name" value="Ald_Xan_dh_C"/>
    <property type="match status" value="1"/>
</dbReference>
<dbReference type="FunFam" id="3.30.365.10:FF:000004">
    <property type="entry name" value="Xanthine dehydrogenase oxidase"/>
    <property type="match status" value="1"/>
</dbReference>
<dbReference type="InterPro" id="IPR016166">
    <property type="entry name" value="FAD-bd_PCMH"/>
</dbReference>
<feature type="binding site" evidence="19">
    <location>
        <position position="835"/>
    </location>
    <ligand>
        <name>substrate</name>
    </ligand>
</feature>
<feature type="binding site" evidence="20">
    <location>
        <position position="74"/>
    </location>
    <ligand>
        <name>[2Fe-2S] cluster</name>
        <dbReference type="ChEBI" id="CHEBI:190135"/>
        <label>2</label>
    </ligand>
</feature>
<dbReference type="PANTHER" id="PTHR45444">
    <property type="entry name" value="XANTHINE DEHYDROGENASE"/>
    <property type="match status" value="1"/>
</dbReference>
<feature type="binding site" evidence="20">
    <location>
        <position position="38"/>
    </location>
    <ligand>
        <name>[2Fe-2S] cluster</name>
        <dbReference type="ChEBI" id="CHEBI:190135"/>
        <label>2</label>
    </ligand>
</feature>
<evidence type="ECO:0000256" key="18">
    <source>
        <dbReference type="PIRSR" id="PIRSR000127-1"/>
    </source>
</evidence>
<keyword evidence="5 20" id="KW-0500">Molybdenum</keyword>
<dbReference type="GO" id="GO:0005777">
    <property type="term" value="C:peroxisome"/>
    <property type="evidence" value="ECO:0007669"/>
    <property type="project" value="UniProtKB-SubCell"/>
</dbReference>
<feature type="binding site" evidence="19">
    <location>
        <position position="965"/>
    </location>
    <ligand>
        <name>substrate</name>
    </ligand>
</feature>
<dbReference type="InterPro" id="IPR036318">
    <property type="entry name" value="FAD-bd_PCMH-like_sf"/>
</dbReference>
<keyword evidence="11 20" id="KW-0408">Iron</keyword>
<evidence type="ECO:0000256" key="1">
    <source>
        <dbReference type="ARBA" id="ARBA00001974"/>
    </source>
</evidence>
<comment type="caution">
    <text evidence="22">The sequence shown here is derived from an EMBL/GenBank/DDBJ whole genome shotgun (WGS) entry which is preliminary data.</text>
</comment>
<evidence type="ECO:0000313" key="22">
    <source>
        <dbReference type="EMBL" id="CAD7700908.1"/>
    </source>
</evidence>
<feature type="binding site" evidence="19">
    <location>
        <position position="319"/>
    </location>
    <ligand>
        <name>FAD</name>
        <dbReference type="ChEBI" id="CHEBI:57692"/>
    </ligand>
</feature>
<dbReference type="InterPro" id="IPR016208">
    <property type="entry name" value="Ald_Oxase/xanthine_DH-like"/>
</dbReference>
<comment type="cofactor">
    <cofactor evidence="1 19">
        <name>FAD</name>
        <dbReference type="ChEBI" id="CHEBI:57692"/>
    </cofactor>
</comment>
<evidence type="ECO:0000256" key="11">
    <source>
        <dbReference type="ARBA" id="ARBA00023004"/>
    </source>
</evidence>
<dbReference type="InterPro" id="IPR002888">
    <property type="entry name" value="2Fe-2S-bd"/>
</dbReference>
<feature type="binding site" evidence="19">
    <location>
        <position position="296"/>
    </location>
    <ligand>
        <name>FAD</name>
        <dbReference type="ChEBI" id="CHEBI:57692"/>
    </ligand>
</feature>
<keyword evidence="9 19" id="KW-0274">FAD</keyword>
<comment type="cofactor">
    <cofactor evidence="20">
        <name>[2Fe-2S] cluster</name>
        <dbReference type="ChEBI" id="CHEBI:190135"/>
    </cofactor>
    <text evidence="20">Binds 2 [2Fe-2S] clusters.</text>
</comment>
<dbReference type="FunFam" id="3.90.1170.50:FF:000001">
    <property type="entry name" value="Aldehyde oxidase 1"/>
    <property type="match status" value="1"/>
</dbReference>
<reference evidence="22" key="1">
    <citation type="submission" date="2020-12" db="EMBL/GenBank/DDBJ databases">
        <authorList>
            <person name="Iha C."/>
        </authorList>
    </citation>
    <scope>NUCLEOTIDE SEQUENCE</scope>
</reference>
<dbReference type="InterPro" id="IPR046867">
    <property type="entry name" value="AldOxase/xan_DH_MoCoBD2"/>
</dbReference>
<dbReference type="InterPro" id="IPR002346">
    <property type="entry name" value="Mopterin_DH_FAD-bd"/>
</dbReference>
<feature type="binding site" evidence="19">
    <location>
        <begin position="216"/>
        <end position="223"/>
    </location>
    <ligand>
        <name>FAD</name>
        <dbReference type="ChEBI" id="CHEBI:57692"/>
    </ligand>
</feature>
<protein>
    <recommendedName>
        <fullName evidence="4">xanthine dehydrogenase</fullName>
        <ecNumber evidence="4">1.17.1.4</ecNumber>
    </recommendedName>
</protein>
<evidence type="ECO:0000256" key="7">
    <source>
        <dbReference type="ARBA" id="ARBA00022714"/>
    </source>
</evidence>
<organism evidence="22 23">
    <name type="scientific">Ostreobium quekettii</name>
    <dbReference type="NCBI Taxonomy" id="121088"/>
    <lineage>
        <taxon>Eukaryota</taxon>
        <taxon>Viridiplantae</taxon>
        <taxon>Chlorophyta</taxon>
        <taxon>core chlorophytes</taxon>
        <taxon>Ulvophyceae</taxon>
        <taxon>TCBD clade</taxon>
        <taxon>Bryopsidales</taxon>
        <taxon>Ostreobineae</taxon>
        <taxon>Ostreobiaceae</taxon>
        <taxon>Ostreobium</taxon>
    </lineage>
</organism>